<reference evidence="8" key="2">
    <citation type="submission" date="2020-09" db="EMBL/GenBank/DDBJ databases">
        <authorList>
            <person name="Sun Q."/>
            <person name="Zhou Y."/>
        </authorList>
    </citation>
    <scope>NUCLEOTIDE SEQUENCE</scope>
    <source>
        <strain evidence="8">CGMCC 1.15320</strain>
    </source>
</reference>
<sequence length="293" mass="31521">MKRAITILGFLSVATAAHAADPVMLDPIIEPAAYTANWTGVFIGGQVGWLRGPKFPRVPTVPTNPGGPGTTAECDDFDLFAFAHASTPNTSATALALPCAAFAIGETPNTEAAALAVEDWNERFDLGDQDGVTASDLSFFYDEKRSTIIGGVHVGYNHQFQNNFVLGALADVNFLDWERRMGITDGDNILGVSQSVNFLGTLRARAGFAADRVLFYATGGLAVGGVESKAFQNNTVLSSDRDTRFGYTIGGGLEFLAADNFSIGAEYLHTDLEKDNDNLKFNSVFLRLSYHFR</sequence>
<evidence type="ECO:0000256" key="5">
    <source>
        <dbReference type="ARBA" id="ARBA00038306"/>
    </source>
</evidence>
<evidence type="ECO:0000256" key="3">
    <source>
        <dbReference type="ARBA" id="ARBA00023136"/>
    </source>
</evidence>
<dbReference type="EMBL" id="BMIF01000005">
    <property type="protein sequence ID" value="GGA66308.1"/>
    <property type="molecule type" value="Genomic_DNA"/>
</dbReference>
<evidence type="ECO:0000256" key="6">
    <source>
        <dbReference type="SAM" id="SignalP"/>
    </source>
</evidence>
<accession>A0A916W555</accession>
<keyword evidence="4" id="KW-0998">Cell outer membrane</keyword>
<organism evidence="8 9">
    <name type="scientific">Nitratireductor aestuarii</name>
    <dbReference type="NCBI Taxonomy" id="1735103"/>
    <lineage>
        <taxon>Bacteria</taxon>
        <taxon>Pseudomonadati</taxon>
        <taxon>Pseudomonadota</taxon>
        <taxon>Alphaproteobacteria</taxon>
        <taxon>Hyphomicrobiales</taxon>
        <taxon>Phyllobacteriaceae</taxon>
        <taxon>Nitratireductor</taxon>
    </lineage>
</organism>
<reference evidence="8" key="1">
    <citation type="journal article" date="2014" name="Int. J. Syst. Evol. Microbiol.">
        <title>Complete genome sequence of Corynebacterium casei LMG S-19264T (=DSM 44701T), isolated from a smear-ripened cheese.</title>
        <authorList>
            <consortium name="US DOE Joint Genome Institute (JGI-PGF)"/>
            <person name="Walter F."/>
            <person name="Albersmeier A."/>
            <person name="Kalinowski J."/>
            <person name="Ruckert C."/>
        </authorList>
    </citation>
    <scope>NUCLEOTIDE SEQUENCE</scope>
    <source>
        <strain evidence="8">CGMCC 1.15320</strain>
    </source>
</reference>
<feature type="signal peptide" evidence="6">
    <location>
        <begin position="1"/>
        <end position="19"/>
    </location>
</feature>
<dbReference type="PANTHER" id="PTHR34001:SF3">
    <property type="entry name" value="BLL7405 PROTEIN"/>
    <property type="match status" value="1"/>
</dbReference>
<keyword evidence="2 6" id="KW-0732">Signal</keyword>
<dbReference type="SUPFAM" id="SSF56925">
    <property type="entry name" value="OMPA-like"/>
    <property type="match status" value="1"/>
</dbReference>
<evidence type="ECO:0000259" key="7">
    <source>
        <dbReference type="Pfam" id="PF13505"/>
    </source>
</evidence>
<evidence type="ECO:0000256" key="1">
    <source>
        <dbReference type="ARBA" id="ARBA00004442"/>
    </source>
</evidence>
<evidence type="ECO:0000313" key="8">
    <source>
        <dbReference type="EMBL" id="GGA66308.1"/>
    </source>
</evidence>
<protein>
    <recommendedName>
        <fullName evidence="7">Outer membrane protein beta-barrel domain-containing protein</fullName>
    </recommendedName>
</protein>
<dbReference type="Pfam" id="PF13505">
    <property type="entry name" value="OMP_b-brl"/>
    <property type="match status" value="1"/>
</dbReference>
<dbReference type="Proteomes" id="UP000636264">
    <property type="component" value="Unassembled WGS sequence"/>
</dbReference>
<dbReference type="InterPro" id="IPR027385">
    <property type="entry name" value="Beta-barrel_OMP"/>
</dbReference>
<dbReference type="RefSeq" id="WP_188720939.1">
    <property type="nucleotide sequence ID" value="NZ_BMIF01000005.1"/>
</dbReference>
<dbReference type="AlphaFoldDB" id="A0A916W555"/>
<dbReference type="PANTHER" id="PTHR34001">
    <property type="entry name" value="BLL7405 PROTEIN"/>
    <property type="match status" value="1"/>
</dbReference>
<feature type="chain" id="PRO_5037288033" description="Outer membrane protein beta-barrel domain-containing protein" evidence="6">
    <location>
        <begin position="20"/>
        <end position="293"/>
    </location>
</feature>
<name>A0A916W555_9HYPH</name>
<evidence type="ECO:0000256" key="2">
    <source>
        <dbReference type="ARBA" id="ARBA00022729"/>
    </source>
</evidence>
<proteinExistence type="inferred from homology"/>
<feature type="domain" description="Outer membrane protein beta-barrel" evidence="7">
    <location>
        <begin position="113"/>
        <end position="292"/>
    </location>
</feature>
<evidence type="ECO:0000256" key="4">
    <source>
        <dbReference type="ARBA" id="ARBA00023237"/>
    </source>
</evidence>
<comment type="subcellular location">
    <subcellularLocation>
        <location evidence="1">Cell outer membrane</location>
    </subcellularLocation>
</comment>
<evidence type="ECO:0000313" key="9">
    <source>
        <dbReference type="Proteomes" id="UP000636264"/>
    </source>
</evidence>
<gene>
    <name evidence="8" type="ORF">GCM10011385_20280</name>
</gene>
<comment type="caution">
    <text evidence="8">The sequence shown here is derived from an EMBL/GenBank/DDBJ whole genome shotgun (WGS) entry which is preliminary data.</text>
</comment>
<comment type="similarity">
    <text evidence="5">Belongs to the Omp25/RopB family.</text>
</comment>
<keyword evidence="9" id="KW-1185">Reference proteome</keyword>
<dbReference type="GO" id="GO:0009279">
    <property type="term" value="C:cell outer membrane"/>
    <property type="evidence" value="ECO:0007669"/>
    <property type="project" value="UniProtKB-SubCell"/>
</dbReference>
<keyword evidence="3" id="KW-0472">Membrane</keyword>
<dbReference type="Gene3D" id="2.40.160.20">
    <property type="match status" value="1"/>
</dbReference>
<dbReference type="InterPro" id="IPR011250">
    <property type="entry name" value="OMP/PagP_B-barrel"/>
</dbReference>
<dbReference type="InterPro" id="IPR051692">
    <property type="entry name" value="OMP-like"/>
</dbReference>